<evidence type="ECO:0000313" key="1">
    <source>
        <dbReference type="EMBL" id="TMI77580.1"/>
    </source>
</evidence>
<gene>
    <name evidence="1" type="ORF">E6H03_13640</name>
</gene>
<dbReference type="Proteomes" id="UP000318093">
    <property type="component" value="Unassembled WGS sequence"/>
</dbReference>
<sequence>MAAVSRGAVEAGGTVIGITVDRWASRLRANPWLTEEIGTPDLFERLRRLMEADAYVALPGGPGTLGEVALAWNLFQTESIATRPLVLVGSQWRTLVRCMEAGLRIEPRDLALLQFAETVEGVLPLLPSRPDVRSRKTSPP</sequence>
<dbReference type="InterPro" id="IPR031100">
    <property type="entry name" value="LOG_fam"/>
</dbReference>
<dbReference type="PANTHER" id="PTHR43393">
    <property type="entry name" value="CYTOKININ RIBOSIDE 5'-MONOPHOSPHATE PHOSPHORIBOHYDROLASE"/>
    <property type="match status" value="1"/>
</dbReference>
<comment type="caution">
    <text evidence="1">The sequence shown here is derived from an EMBL/GenBank/DDBJ whole genome shotgun (WGS) entry which is preliminary data.</text>
</comment>
<accession>A0A537J211</accession>
<evidence type="ECO:0008006" key="3">
    <source>
        <dbReference type="Google" id="ProtNLM"/>
    </source>
</evidence>
<evidence type="ECO:0000313" key="2">
    <source>
        <dbReference type="Proteomes" id="UP000318093"/>
    </source>
</evidence>
<dbReference type="Gene3D" id="3.40.50.450">
    <property type="match status" value="1"/>
</dbReference>
<dbReference type="InterPro" id="IPR052341">
    <property type="entry name" value="LOG_family_nucleotidases"/>
</dbReference>
<dbReference type="EMBL" id="VBAN01000494">
    <property type="protein sequence ID" value="TMI77580.1"/>
    <property type="molecule type" value="Genomic_DNA"/>
</dbReference>
<organism evidence="1 2">
    <name type="scientific">Candidatus Segetimicrobium genomatis</name>
    <dbReference type="NCBI Taxonomy" id="2569760"/>
    <lineage>
        <taxon>Bacteria</taxon>
        <taxon>Bacillati</taxon>
        <taxon>Candidatus Sysuimicrobiota</taxon>
        <taxon>Candidatus Sysuimicrobiia</taxon>
        <taxon>Candidatus Sysuimicrobiales</taxon>
        <taxon>Candidatus Segetimicrobiaceae</taxon>
        <taxon>Candidatus Segetimicrobium</taxon>
    </lineage>
</organism>
<dbReference type="GO" id="GO:0005829">
    <property type="term" value="C:cytosol"/>
    <property type="evidence" value="ECO:0007669"/>
    <property type="project" value="TreeGrafter"/>
</dbReference>
<protein>
    <recommendedName>
        <fullName evidence="3">LOG family protein</fullName>
    </recommendedName>
</protein>
<dbReference type="Pfam" id="PF03641">
    <property type="entry name" value="Lysine_decarbox"/>
    <property type="match status" value="1"/>
</dbReference>
<name>A0A537J211_9BACT</name>
<dbReference type="SUPFAM" id="SSF102405">
    <property type="entry name" value="MCP/YpsA-like"/>
    <property type="match status" value="1"/>
</dbReference>
<dbReference type="AlphaFoldDB" id="A0A537J211"/>
<dbReference type="PANTHER" id="PTHR43393:SF3">
    <property type="entry name" value="LYSINE DECARBOXYLASE-LIKE PROTEIN"/>
    <property type="match status" value="1"/>
</dbReference>
<proteinExistence type="predicted"/>
<reference evidence="1 2" key="1">
    <citation type="journal article" date="2019" name="Nat. Microbiol.">
        <title>Mediterranean grassland soil C-N compound turnover is dependent on rainfall and depth, and is mediated by genomically divergent microorganisms.</title>
        <authorList>
            <person name="Diamond S."/>
            <person name="Andeer P.F."/>
            <person name="Li Z."/>
            <person name="Crits-Christoph A."/>
            <person name="Burstein D."/>
            <person name="Anantharaman K."/>
            <person name="Lane K.R."/>
            <person name="Thomas B.C."/>
            <person name="Pan C."/>
            <person name="Northen T.R."/>
            <person name="Banfield J.F."/>
        </authorList>
    </citation>
    <scope>NUCLEOTIDE SEQUENCE [LARGE SCALE GENOMIC DNA]</scope>
    <source>
        <strain evidence="1">NP_6</strain>
    </source>
</reference>